<keyword evidence="2" id="KW-0479">Metal-binding</keyword>
<evidence type="ECO:0000256" key="5">
    <source>
        <dbReference type="PROSITE-ProRule" id="PRU00175"/>
    </source>
</evidence>
<dbReference type="GO" id="GO:0061630">
    <property type="term" value="F:ubiquitin protein ligase activity"/>
    <property type="evidence" value="ECO:0007669"/>
    <property type="project" value="UniProtKB-EC"/>
</dbReference>
<keyword evidence="5" id="KW-0862">Zinc</keyword>
<dbReference type="AlphaFoldDB" id="A0A383VI04"/>
<name>A0A383VI04_TETOB</name>
<keyword evidence="3" id="KW-0449">Lipoprotein</keyword>
<gene>
    <name evidence="8" type="ORF">BQ4739_LOCUS4976</name>
</gene>
<dbReference type="InterPro" id="IPR045194">
    <property type="entry name" value="MGRN1/RNF157-like"/>
</dbReference>
<evidence type="ECO:0000313" key="8">
    <source>
        <dbReference type="EMBL" id="SZX64469.1"/>
    </source>
</evidence>
<dbReference type="GO" id="GO:0008270">
    <property type="term" value="F:zinc ion binding"/>
    <property type="evidence" value="ECO:0007669"/>
    <property type="project" value="UniProtKB-KW"/>
</dbReference>
<dbReference type="InterPro" id="IPR001841">
    <property type="entry name" value="Znf_RING"/>
</dbReference>
<feature type="region of interest" description="Disordered" evidence="6">
    <location>
        <begin position="124"/>
        <end position="150"/>
    </location>
</feature>
<dbReference type="Proteomes" id="UP000256970">
    <property type="component" value="Unassembled WGS sequence"/>
</dbReference>
<dbReference type="PANTHER" id="PTHR22996">
    <property type="entry name" value="MAHOGUNIN"/>
    <property type="match status" value="1"/>
</dbReference>
<comment type="similarity">
    <text evidence="4">Belongs to the RING-type zinc finger family. LOG2 subfamily.</text>
</comment>
<evidence type="ECO:0000313" key="9">
    <source>
        <dbReference type="Proteomes" id="UP000256970"/>
    </source>
</evidence>
<dbReference type="PROSITE" id="PS50089">
    <property type="entry name" value="ZF_RING_2"/>
    <property type="match status" value="1"/>
</dbReference>
<dbReference type="SMART" id="SM00184">
    <property type="entry name" value="RING"/>
    <property type="match status" value="1"/>
</dbReference>
<protein>
    <recommendedName>
        <fullName evidence="7">RING-type domain-containing protein</fullName>
    </recommendedName>
</protein>
<sequence>MEVGGSLPAWVQAQTTYAKLRKDDEGHWRLQILKQKIWVGGVSYELQEIYGMDSNRLNGSNVAEDVEGRECVICMSAERDTTVLPCRHMCMCQPCASALKTQTNKCPICREEIESLLHIKIQRKGTKGNGMTPSSSVGSQGGVGGGSSSGAAAAAALQQELAGSKS</sequence>
<dbReference type="FunFam" id="3.30.40.10:FF:000115">
    <property type="entry name" value="probable E3 ubiquitin-protein ligase LOG2"/>
    <property type="match status" value="1"/>
</dbReference>
<proteinExistence type="inferred from homology"/>
<dbReference type="InterPro" id="IPR013083">
    <property type="entry name" value="Znf_RING/FYVE/PHD"/>
</dbReference>
<keyword evidence="1" id="KW-0808">Transferase</keyword>
<evidence type="ECO:0000259" key="7">
    <source>
        <dbReference type="PROSITE" id="PS50089"/>
    </source>
</evidence>
<dbReference type="PANTHER" id="PTHR22996:SF0">
    <property type="entry name" value="RE60872P-RELATED"/>
    <property type="match status" value="1"/>
</dbReference>
<evidence type="ECO:0000256" key="6">
    <source>
        <dbReference type="SAM" id="MobiDB-lite"/>
    </source>
</evidence>
<keyword evidence="9" id="KW-1185">Reference proteome</keyword>
<keyword evidence="5" id="KW-0863">Zinc-finger</keyword>
<dbReference type="InterPro" id="IPR045195">
    <property type="entry name" value="LOG2-like_mRING_C3HC5"/>
</dbReference>
<reference evidence="8 9" key="1">
    <citation type="submission" date="2016-10" db="EMBL/GenBank/DDBJ databases">
        <authorList>
            <person name="Cai Z."/>
        </authorList>
    </citation>
    <scope>NUCLEOTIDE SEQUENCE [LARGE SCALE GENOMIC DNA]</scope>
</reference>
<dbReference type="GO" id="GO:0016567">
    <property type="term" value="P:protein ubiquitination"/>
    <property type="evidence" value="ECO:0007669"/>
    <property type="project" value="TreeGrafter"/>
</dbReference>
<feature type="compositionally biased region" description="Gly residues" evidence="6">
    <location>
        <begin position="139"/>
        <end position="148"/>
    </location>
</feature>
<dbReference type="EMBL" id="FNXT01000412">
    <property type="protein sequence ID" value="SZX64469.1"/>
    <property type="molecule type" value="Genomic_DNA"/>
</dbReference>
<accession>A0A383VI04</accession>
<dbReference type="CDD" id="cd16789">
    <property type="entry name" value="mRING-HC-C3HC5_MGRN1-like"/>
    <property type="match status" value="1"/>
</dbReference>
<organism evidence="8 9">
    <name type="scientific">Tetradesmus obliquus</name>
    <name type="common">Green alga</name>
    <name type="synonym">Acutodesmus obliquus</name>
    <dbReference type="NCBI Taxonomy" id="3088"/>
    <lineage>
        <taxon>Eukaryota</taxon>
        <taxon>Viridiplantae</taxon>
        <taxon>Chlorophyta</taxon>
        <taxon>core chlorophytes</taxon>
        <taxon>Chlorophyceae</taxon>
        <taxon>CS clade</taxon>
        <taxon>Sphaeropleales</taxon>
        <taxon>Scenedesmaceae</taxon>
        <taxon>Tetradesmus</taxon>
    </lineage>
</organism>
<evidence type="ECO:0000256" key="2">
    <source>
        <dbReference type="ARBA" id="ARBA00022723"/>
    </source>
</evidence>
<evidence type="ECO:0000256" key="3">
    <source>
        <dbReference type="ARBA" id="ARBA00023288"/>
    </source>
</evidence>
<feature type="domain" description="RING-type" evidence="7">
    <location>
        <begin position="71"/>
        <end position="110"/>
    </location>
</feature>
<dbReference type="SUPFAM" id="SSF57850">
    <property type="entry name" value="RING/U-box"/>
    <property type="match status" value="1"/>
</dbReference>
<evidence type="ECO:0000256" key="4">
    <source>
        <dbReference type="ARBA" id="ARBA00025721"/>
    </source>
</evidence>
<dbReference type="Gene3D" id="3.30.40.10">
    <property type="entry name" value="Zinc/RING finger domain, C3HC4 (zinc finger)"/>
    <property type="match status" value="1"/>
</dbReference>
<dbReference type="Pfam" id="PF13920">
    <property type="entry name" value="zf-C3HC4_3"/>
    <property type="match status" value="1"/>
</dbReference>
<evidence type="ECO:0000256" key="1">
    <source>
        <dbReference type="ARBA" id="ARBA00022679"/>
    </source>
</evidence>